<proteinExistence type="predicted"/>
<dbReference type="Proteomes" id="UP000559626">
    <property type="component" value="Unassembled WGS sequence"/>
</dbReference>
<organism evidence="2 3">
    <name type="scientific">Hymenobacter polaris</name>
    <dbReference type="NCBI Taxonomy" id="2682546"/>
    <lineage>
        <taxon>Bacteria</taxon>
        <taxon>Pseudomonadati</taxon>
        <taxon>Bacteroidota</taxon>
        <taxon>Cytophagia</taxon>
        <taxon>Cytophagales</taxon>
        <taxon>Hymenobacteraceae</taxon>
        <taxon>Hymenobacter</taxon>
    </lineage>
</organism>
<reference evidence="2 3" key="1">
    <citation type="submission" date="2020-04" db="EMBL/GenBank/DDBJ databases">
        <title>Hymenobacter polaris sp. nov., isolated from Arctic soil.</title>
        <authorList>
            <person name="Dahal R.H."/>
        </authorList>
    </citation>
    <scope>NUCLEOTIDE SEQUENCE [LARGE SCALE GENOMIC DNA]</scope>
    <source>
        <strain evidence="2 3">RP-2-7</strain>
    </source>
</reference>
<dbReference type="AlphaFoldDB" id="A0A7Y0AEQ7"/>
<dbReference type="RefSeq" id="WP_169531594.1">
    <property type="nucleotide sequence ID" value="NZ_JABBGH010000002.1"/>
</dbReference>
<evidence type="ECO:0000313" key="3">
    <source>
        <dbReference type="Proteomes" id="UP000559626"/>
    </source>
</evidence>
<feature type="signal peptide" evidence="1">
    <location>
        <begin position="1"/>
        <end position="25"/>
    </location>
</feature>
<evidence type="ECO:0000313" key="2">
    <source>
        <dbReference type="EMBL" id="NML65947.1"/>
    </source>
</evidence>
<keyword evidence="3" id="KW-1185">Reference proteome</keyword>
<dbReference type="EMBL" id="JABBGH010000002">
    <property type="protein sequence ID" value="NML65947.1"/>
    <property type="molecule type" value="Genomic_DNA"/>
</dbReference>
<evidence type="ECO:0000256" key="1">
    <source>
        <dbReference type="SAM" id="SignalP"/>
    </source>
</evidence>
<feature type="chain" id="PRO_5031151815" evidence="1">
    <location>
        <begin position="26"/>
        <end position="140"/>
    </location>
</feature>
<sequence length="140" mass="14812">MTPFALSFRPYLATLLCAFALLFTAASCSDKGKVEGANMLYGTNGKVWKTAKETDAAGDKVKQTDAQQQETLHIFSNNTYSMTGTGGATSGKFSFDQGAKTLTLTPDGSTSSNTFNVETLTDNKLTLVGTSGAKLMLEAE</sequence>
<comment type="caution">
    <text evidence="2">The sequence shown here is derived from an EMBL/GenBank/DDBJ whole genome shotgun (WGS) entry which is preliminary data.</text>
</comment>
<protein>
    <submittedName>
        <fullName evidence="2">Copper resistance protein NlpE</fullName>
    </submittedName>
</protein>
<name>A0A7Y0AEQ7_9BACT</name>
<accession>A0A7Y0AEQ7</accession>
<keyword evidence="1" id="KW-0732">Signal</keyword>
<gene>
    <name evidence="2" type="ORF">HHL22_12095</name>
</gene>